<accession>X1DFE8</accession>
<evidence type="ECO:0000256" key="4">
    <source>
        <dbReference type="ARBA" id="ARBA00022723"/>
    </source>
</evidence>
<dbReference type="CDD" id="cd00672">
    <property type="entry name" value="CysRS_core"/>
    <property type="match status" value="1"/>
</dbReference>
<dbReference type="PANTHER" id="PTHR10890">
    <property type="entry name" value="CYSTEINYL-TRNA SYNTHETASE"/>
    <property type="match status" value="1"/>
</dbReference>
<keyword evidence="8" id="KW-0648">Protein biosynthesis</keyword>
<reference evidence="12" key="1">
    <citation type="journal article" date="2014" name="Front. Microbiol.">
        <title>High frequency of phylogenetically diverse reductive dehalogenase-homologous genes in deep subseafloor sedimentary metagenomes.</title>
        <authorList>
            <person name="Kawai M."/>
            <person name="Futagami T."/>
            <person name="Toyoda A."/>
            <person name="Takaki Y."/>
            <person name="Nishi S."/>
            <person name="Hori S."/>
            <person name="Arai W."/>
            <person name="Tsubouchi T."/>
            <person name="Morono Y."/>
            <person name="Uchiyama I."/>
            <person name="Ito T."/>
            <person name="Fujiyama A."/>
            <person name="Inagaki F."/>
            <person name="Takami H."/>
        </authorList>
    </citation>
    <scope>NUCLEOTIDE SEQUENCE</scope>
    <source>
        <strain evidence="12">Expedition CK06-06</strain>
    </source>
</reference>
<evidence type="ECO:0000256" key="9">
    <source>
        <dbReference type="ARBA" id="ARBA00023146"/>
    </source>
</evidence>
<evidence type="ECO:0000256" key="6">
    <source>
        <dbReference type="ARBA" id="ARBA00022833"/>
    </source>
</evidence>
<dbReference type="GO" id="GO:0006423">
    <property type="term" value="P:cysteinyl-tRNA aminoacylation"/>
    <property type="evidence" value="ECO:0007669"/>
    <property type="project" value="InterPro"/>
</dbReference>
<feature type="domain" description="tRNA synthetases class I catalytic" evidence="11">
    <location>
        <begin position="9"/>
        <end position="280"/>
    </location>
</feature>
<dbReference type="PANTHER" id="PTHR10890:SF3">
    <property type="entry name" value="CYSTEINE--TRNA LIGASE, CYTOPLASMIC"/>
    <property type="match status" value="1"/>
</dbReference>
<gene>
    <name evidence="12" type="ORF">S01H4_46075</name>
</gene>
<dbReference type="AlphaFoldDB" id="X1DFE8"/>
<evidence type="ECO:0000256" key="10">
    <source>
        <dbReference type="ARBA" id="ARBA00031499"/>
    </source>
</evidence>
<organism evidence="12">
    <name type="scientific">marine sediment metagenome</name>
    <dbReference type="NCBI Taxonomy" id="412755"/>
    <lineage>
        <taxon>unclassified sequences</taxon>
        <taxon>metagenomes</taxon>
        <taxon>ecological metagenomes</taxon>
    </lineage>
</organism>
<evidence type="ECO:0000256" key="1">
    <source>
        <dbReference type="ARBA" id="ARBA00001947"/>
    </source>
</evidence>
<dbReference type="InterPro" id="IPR014729">
    <property type="entry name" value="Rossmann-like_a/b/a_fold"/>
</dbReference>
<comment type="cofactor">
    <cofactor evidence="1">
        <name>Zn(2+)</name>
        <dbReference type="ChEBI" id="CHEBI:29105"/>
    </cofactor>
</comment>
<protein>
    <recommendedName>
        <fullName evidence="2">cysteine--tRNA ligase</fullName>
        <ecNumber evidence="2">6.1.1.16</ecNumber>
    </recommendedName>
    <alternativeName>
        <fullName evidence="10">Cysteinyl-tRNA synthetase</fullName>
    </alternativeName>
</protein>
<sequence>TQSRKKEKFKPQKDKIVKMYVCGPTVYDYDHLGHARVGIFYDIVRRYLTFLGHKVQFVQNITDVGHLTESETGEDKIEKKAKFEKKTPEQIARFYEKEHFKDFAALNILKPTFSPRASKYIPQIIEFIEILIKKGYAYEVSGSVYFDVAKFKDYGKLSGRKSEEQKAGVRIEAEKGKKHPQDFALWKKADQGHIMQWDSLWGKGYPGWHIECSVINNEFFGPTTDIHGGAIELVFPHHENEIAQSESVTDKPFVRYWLHIGLVTVEDEKMSKSVGNIITI</sequence>
<dbReference type="InterPro" id="IPR015803">
    <property type="entry name" value="Cys-tRNA-ligase"/>
</dbReference>
<dbReference type="InterPro" id="IPR024909">
    <property type="entry name" value="Cys-tRNA/MSH_ligase"/>
</dbReference>
<feature type="non-terminal residue" evidence="12">
    <location>
        <position position="1"/>
    </location>
</feature>
<dbReference type="InterPro" id="IPR032678">
    <property type="entry name" value="tRNA-synt_1_cat_dom"/>
</dbReference>
<dbReference type="PRINTS" id="PR00983">
    <property type="entry name" value="TRNASYNTHCYS"/>
</dbReference>
<keyword evidence="7" id="KW-0067">ATP-binding</keyword>
<keyword evidence="6" id="KW-0862">Zinc</keyword>
<dbReference type="GO" id="GO:0005737">
    <property type="term" value="C:cytoplasm"/>
    <property type="evidence" value="ECO:0007669"/>
    <property type="project" value="TreeGrafter"/>
</dbReference>
<evidence type="ECO:0000256" key="3">
    <source>
        <dbReference type="ARBA" id="ARBA00022598"/>
    </source>
</evidence>
<keyword evidence="5" id="KW-0547">Nucleotide-binding</keyword>
<dbReference type="EC" id="6.1.1.16" evidence="2"/>
<keyword evidence="4" id="KW-0479">Metal-binding</keyword>
<keyword evidence="3" id="KW-0436">Ligase</keyword>
<evidence type="ECO:0000256" key="8">
    <source>
        <dbReference type="ARBA" id="ARBA00022917"/>
    </source>
</evidence>
<feature type="non-terminal residue" evidence="12">
    <location>
        <position position="280"/>
    </location>
</feature>
<evidence type="ECO:0000256" key="7">
    <source>
        <dbReference type="ARBA" id="ARBA00022840"/>
    </source>
</evidence>
<dbReference type="SUPFAM" id="SSF52374">
    <property type="entry name" value="Nucleotidylyl transferase"/>
    <property type="match status" value="1"/>
</dbReference>
<evidence type="ECO:0000256" key="5">
    <source>
        <dbReference type="ARBA" id="ARBA00022741"/>
    </source>
</evidence>
<dbReference type="Gene3D" id="3.40.50.620">
    <property type="entry name" value="HUPs"/>
    <property type="match status" value="1"/>
</dbReference>
<dbReference type="GO" id="GO:0046872">
    <property type="term" value="F:metal ion binding"/>
    <property type="evidence" value="ECO:0007669"/>
    <property type="project" value="UniProtKB-KW"/>
</dbReference>
<dbReference type="GO" id="GO:0004817">
    <property type="term" value="F:cysteine-tRNA ligase activity"/>
    <property type="evidence" value="ECO:0007669"/>
    <property type="project" value="UniProtKB-EC"/>
</dbReference>
<evidence type="ECO:0000256" key="2">
    <source>
        <dbReference type="ARBA" id="ARBA00012832"/>
    </source>
</evidence>
<dbReference type="NCBIfam" id="TIGR00435">
    <property type="entry name" value="cysS"/>
    <property type="match status" value="1"/>
</dbReference>
<dbReference type="EMBL" id="BART01025705">
    <property type="protein sequence ID" value="GAH03789.1"/>
    <property type="molecule type" value="Genomic_DNA"/>
</dbReference>
<proteinExistence type="predicted"/>
<name>X1DFE8_9ZZZZ</name>
<evidence type="ECO:0000313" key="12">
    <source>
        <dbReference type="EMBL" id="GAH03789.1"/>
    </source>
</evidence>
<comment type="caution">
    <text evidence="12">The sequence shown here is derived from an EMBL/GenBank/DDBJ whole genome shotgun (WGS) entry which is preliminary data.</text>
</comment>
<dbReference type="GO" id="GO:0005524">
    <property type="term" value="F:ATP binding"/>
    <property type="evidence" value="ECO:0007669"/>
    <property type="project" value="UniProtKB-KW"/>
</dbReference>
<dbReference type="Pfam" id="PF01406">
    <property type="entry name" value="tRNA-synt_1e"/>
    <property type="match status" value="1"/>
</dbReference>
<keyword evidence="9" id="KW-0030">Aminoacyl-tRNA synthetase</keyword>
<evidence type="ECO:0000259" key="11">
    <source>
        <dbReference type="Pfam" id="PF01406"/>
    </source>
</evidence>